<organism evidence="2">
    <name type="scientific">freshwater metagenome</name>
    <dbReference type="NCBI Taxonomy" id="449393"/>
    <lineage>
        <taxon>unclassified sequences</taxon>
        <taxon>metagenomes</taxon>
        <taxon>ecological metagenomes</taxon>
    </lineage>
</organism>
<feature type="region of interest" description="Disordered" evidence="1">
    <location>
        <begin position="151"/>
        <end position="170"/>
    </location>
</feature>
<proteinExistence type="predicted"/>
<feature type="region of interest" description="Disordered" evidence="1">
    <location>
        <begin position="1"/>
        <end position="24"/>
    </location>
</feature>
<feature type="compositionally biased region" description="Polar residues" evidence="1">
    <location>
        <begin position="1"/>
        <end position="12"/>
    </location>
</feature>
<sequence>MAGRYSPNTSRSAPAHSPVVTRASAHSIEGSIMDAPLRAASCRTASAAATRSESREARVFSKLAMVSLADDSSTLKMPPSSPPSNGDGIPSVHLLSPTTICSPVLMALMRSDIERTSADFMYPDSMAGMTPPISRIRSISALAWVLSSSTFDRTTTEPSNRSGYSNRSVS</sequence>
<gene>
    <name evidence="2" type="ORF">UFOPK1358_01501</name>
</gene>
<dbReference type="AlphaFoldDB" id="A0A6J6CG25"/>
<protein>
    <submittedName>
        <fullName evidence="2">Unannotated protein</fullName>
    </submittedName>
</protein>
<name>A0A6J6CG25_9ZZZZ</name>
<accession>A0A6J6CG25</accession>
<dbReference type="EMBL" id="CAEZSF010000170">
    <property type="protein sequence ID" value="CAB4549129.1"/>
    <property type="molecule type" value="Genomic_DNA"/>
</dbReference>
<evidence type="ECO:0000256" key="1">
    <source>
        <dbReference type="SAM" id="MobiDB-lite"/>
    </source>
</evidence>
<evidence type="ECO:0000313" key="2">
    <source>
        <dbReference type="EMBL" id="CAB4549129.1"/>
    </source>
</evidence>
<reference evidence="2" key="1">
    <citation type="submission" date="2020-05" db="EMBL/GenBank/DDBJ databases">
        <authorList>
            <person name="Chiriac C."/>
            <person name="Salcher M."/>
            <person name="Ghai R."/>
            <person name="Kavagutti S V."/>
        </authorList>
    </citation>
    <scope>NUCLEOTIDE SEQUENCE</scope>
</reference>